<evidence type="ECO:0000256" key="7">
    <source>
        <dbReference type="ARBA" id="ARBA00023163"/>
    </source>
</evidence>
<organism evidence="12 13">
    <name type="scientific">Madurella fahalii</name>
    <dbReference type="NCBI Taxonomy" id="1157608"/>
    <lineage>
        <taxon>Eukaryota</taxon>
        <taxon>Fungi</taxon>
        <taxon>Dikarya</taxon>
        <taxon>Ascomycota</taxon>
        <taxon>Pezizomycotina</taxon>
        <taxon>Sordariomycetes</taxon>
        <taxon>Sordariomycetidae</taxon>
        <taxon>Sordariales</taxon>
        <taxon>Sordariales incertae sedis</taxon>
        <taxon>Madurella</taxon>
    </lineage>
</organism>
<evidence type="ECO:0000256" key="11">
    <source>
        <dbReference type="SAM" id="MobiDB-lite"/>
    </source>
</evidence>
<dbReference type="InterPro" id="IPR015418">
    <property type="entry name" value="Eaf6"/>
</dbReference>
<evidence type="ECO:0000256" key="5">
    <source>
        <dbReference type="ARBA" id="ARBA00023015"/>
    </source>
</evidence>
<evidence type="ECO:0000256" key="2">
    <source>
        <dbReference type="ARBA" id="ARBA00010916"/>
    </source>
</evidence>
<comment type="caution">
    <text evidence="12">The sequence shown here is derived from an EMBL/GenBank/DDBJ whole genome shotgun (WGS) entry which is preliminary data.</text>
</comment>
<protein>
    <recommendedName>
        <fullName evidence="3 9">Chromatin modification-related protein EAF6</fullName>
    </recommendedName>
</protein>
<evidence type="ECO:0000256" key="1">
    <source>
        <dbReference type="ARBA" id="ARBA00004123"/>
    </source>
</evidence>
<name>A0ABQ0FXB7_9PEZI</name>
<feature type="coiled-coil region" evidence="10">
    <location>
        <begin position="36"/>
        <end position="70"/>
    </location>
</feature>
<dbReference type="RefSeq" id="XP_070911852.1">
    <property type="nucleotide sequence ID" value="XM_071055751.1"/>
</dbReference>
<evidence type="ECO:0000256" key="6">
    <source>
        <dbReference type="ARBA" id="ARBA00023054"/>
    </source>
</evidence>
<reference evidence="12 13" key="1">
    <citation type="submission" date="2024-09" db="EMBL/GenBank/DDBJ databases">
        <title>Itraconazole resistance in Madurella fahalii resulting from another homologue of gene encoding cytochrome P450 14-alpha sterol demethylase (CYP51).</title>
        <authorList>
            <person name="Yoshioka I."/>
            <person name="Fahal A.H."/>
            <person name="Kaneko S."/>
            <person name="Yaguchi T."/>
        </authorList>
    </citation>
    <scope>NUCLEOTIDE SEQUENCE [LARGE SCALE GENOMIC DNA]</scope>
    <source>
        <strain evidence="12 13">IFM 68171</strain>
    </source>
</reference>
<accession>A0ABQ0FXB7</accession>
<dbReference type="PANTHER" id="PTHR13476">
    <property type="entry name" value="CHROMATIN MODIFICATION-RELATED PROTEIN MEAF6"/>
    <property type="match status" value="1"/>
</dbReference>
<evidence type="ECO:0000256" key="10">
    <source>
        <dbReference type="SAM" id="Coils"/>
    </source>
</evidence>
<dbReference type="Proteomes" id="UP001628179">
    <property type="component" value="Unassembled WGS sequence"/>
</dbReference>
<comment type="subcellular location">
    <subcellularLocation>
        <location evidence="1 9">Nucleus</location>
    </subcellularLocation>
</comment>
<evidence type="ECO:0000256" key="9">
    <source>
        <dbReference type="RuleBase" id="RU368022"/>
    </source>
</evidence>
<comment type="subunit">
    <text evidence="9">Component of the NuA4 histone acetyltransferase complex.</text>
</comment>
<keyword evidence="4 9" id="KW-0156">Chromatin regulator</keyword>
<keyword evidence="9" id="KW-0227">DNA damage</keyword>
<keyword evidence="13" id="KW-1185">Reference proteome</keyword>
<feature type="compositionally biased region" description="Low complexity" evidence="11">
    <location>
        <begin position="125"/>
        <end position="143"/>
    </location>
</feature>
<feature type="region of interest" description="Disordered" evidence="11">
    <location>
        <begin position="1"/>
        <end position="26"/>
    </location>
</feature>
<dbReference type="EMBL" id="BAAFSV010000001">
    <property type="protein sequence ID" value="GAB1310119.1"/>
    <property type="molecule type" value="Genomic_DNA"/>
</dbReference>
<sequence length="203" mass="21088">MTENSASSAPKPAAAAANGVDGASASSSAAAGIPFYEKQRQHLKELIARKRMLDKKLAATEELIAQKEAEYLENTPSGNIIVGFDNYTKGAGTAAAQRRKTGLADTYRVFSRSSVSYNAAMATDAQTPASTPASHAPTPMSSSFGNKDRASRAPTPTSATGGRQTGKKNKKSGGAAAAGGVEDSETDSRETKKIRTSFGAVRR</sequence>
<evidence type="ECO:0000256" key="3">
    <source>
        <dbReference type="ARBA" id="ARBA00018504"/>
    </source>
</evidence>
<keyword evidence="9" id="KW-0234">DNA repair</keyword>
<dbReference type="Pfam" id="PF09340">
    <property type="entry name" value="NuA4"/>
    <property type="match status" value="1"/>
</dbReference>
<keyword evidence="6 10" id="KW-0175">Coiled coil</keyword>
<keyword evidence="8 9" id="KW-0539">Nucleus</keyword>
<evidence type="ECO:0000313" key="13">
    <source>
        <dbReference type="Proteomes" id="UP001628179"/>
    </source>
</evidence>
<keyword evidence="7 9" id="KW-0804">Transcription</keyword>
<feature type="region of interest" description="Disordered" evidence="11">
    <location>
        <begin position="122"/>
        <end position="203"/>
    </location>
</feature>
<evidence type="ECO:0000313" key="12">
    <source>
        <dbReference type="EMBL" id="GAB1310119.1"/>
    </source>
</evidence>
<comment type="function">
    <text evidence="9">Component of the NuA4 histone acetyltransferase complex which is involved in transcriptional activation of selected genes principally by acetylation of nucleosomal histone H4 and H2A. The NuA4 complex is also involved in DNA repair.</text>
</comment>
<evidence type="ECO:0000256" key="8">
    <source>
        <dbReference type="ARBA" id="ARBA00023242"/>
    </source>
</evidence>
<dbReference type="GeneID" id="98171074"/>
<comment type="similarity">
    <text evidence="2 9">Belongs to the EAF6 family.</text>
</comment>
<evidence type="ECO:0000256" key="4">
    <source>
        <dbReference type="ARBA" id="ARBA00022853"/>
    </source>
</evidence>
<gene>
    <name evidence="12" type="primary">EAF6</name>
    <name evidence="12" type="ORF">MFIFM68171_00329</name>
</gene>
<keyword evidence="5 9" id="KW-0805">Transcription regulation</keyword>
<proteinExistence type="inferred from homology"/>